<reference evidence="20" key="1">
    <citation type="journal article" date="2023" name="Commun. Biol.">
        <title>Genome analysis of Parmales, the sister group of diatoms, reveals the evolutionary specialization of diatoms from phago-mixotrophs to photoautotrophs.</title>
        <authorList>
            <person name="Ban H."/>
            <person name="Sato S."/>
            <person name="Yoshikawa S."/>
            <person name="Yamada K."/>
            <person name="Nakamura Y."/>
            <person name="Ichinomiya M."/>
            <person name="Sato N."/>
            <person name="Blanc-Mathieu R."/>
            <person name="Endo H."/>
            <person name="Kuwata A."/>
            <person name="Ogata H."/>
        </authorList>
    </citation>
    <scope>NUCLEOTIDE SEQUENCE [LARGE SCALE GENOMIC DNA]</scope>
</reference>
<dbReference type="SUPFAM" id="SSF52540">
    <property type="entry name" value="P-loop containing nucleoside triphosphate hydrolases"/>
    <property type="match status" value="4"/>
</dbReference>
<dbReference type="PANTHER" id="PTHR22878:SF68">
    <property type="entry name" value="DYNEIN HEAVY CHAIN 6, AXONEMAL-LIKE"/>
    <property type="match status" value="1"/>
</dbReference>
<dbReference type="Gene3D" id="1.20.140.100">
    <property type="entry name" value="Dynein heavy chain, N-terminal domain 2"/>
    <property type="match status" value="1"/>
</dbReference>
<dbReference type="FunFam" id="3.40.50.300:FF:002141">
    <property type="entry name" value="Dynein heavy chain"/>
    <property type="match status" value="1"/>
</dbReference>
<evidence type="ECO:0000256" key="10">
    <source>
        <dbReference type="ARBA" id="ARBA00023017"/>
    </source>
</evidence>
<dbReference type="Gene3D" id="1.20.58.1120">
    <property type="match status" value="1"/>
</dbReference>
<keyword evidence="15" id="KW-0966">Cell projection</keyword>
<protein>
    <recommendedName>
        <fullName evidence="18">AAA+ ATPase domain-containing protein</fullName>
    </recommendedName>
</protein>
<dbReference type="PANTHER" id="PTHR22878">
    <property type="entry name" value="DYNEIN HEAVY CHAIN 6, AXONEMAL-LIKE-RELATED"/>
    <property type="match status" value="1"/>
</dbReference>
<evidence type="ECO:0000313" key="20">
    <source>
        <dbReference type="Proteomes" id="UP001165065"/>
    </source>
</evidence>
<feature type="domain" description="AAA+ ATPase" evidence="18">
    <location>
        <begin position="1736"/>
        <end position="1882"/>
    </location>
</feature>
<dbReference type="Pfam" id="PF12775">
    <property type="entry name" value="AAA_7"/>
    <property type="match status" value="1"/>
</dbReference>
<keyword evidence="12" id="KW-0969">Cilium</keyword>
<dbReference type="Pfam" id="PF17852">
    <property type="entry name" value="Dynein_AAA_lid"/>
    <property type="match status" value="1"/>
</dbReference>
<evidence type="ECO:0000256" key="17">
    <source>
        <dbReference type="SAM" id="MobiDB-lite"/>
    </source>
</evidence>
<keyword evidence="6" id="KW-0677">Repeat</keyword>
<dbReference type="Pfam" id="PF12774">
    <property type="entry name" value="AAA_6"/>
    <property type="match status" value="1"/>
</dbReference>
<dbReference type="GO" id="GO:0030286">
    <property type="term" value="C:dynein complex"/>
    <property type="evidence" value="ECO:0007669"/>
    <property type="project" value="UniProtKB-KW"/>
</dbReference>
<keyword evidence="13" id="KW-0505">Motor protein</keyword>
<keyword evidence="9" id="KW-0282">Flagellum</keyword>
<evidence type="ECO:0000256" key="7">
    <source>
        <dbReference type="ARBA" id="ARBA00022741"/>
    </source>
</evidence>
<dbReference type="GO" id="GO:0005874">
    <property type="term" value="C:microtubule"/>
    <property type="evidence" value="ECO:0007669"/>
    <property type="project" value="UniProtKB-KW"/>
</dbReference>
<dbReference type="EMBL" id="BRYA01000449">
    <property type="protein sequence ID" value="GMI48956.1"/>
    <property type="molecule type" value="Genomic_DNA"/>
</dbReference>
<evidence type="ECO:0000256" key="15">
    <source>
        <dbReference type="ARBA" id="ARBA00023273"/>
    </source>
</evidence>
<dbReference type="GO" id="GO:0051959">
    <property type="term" value="F:dynein light intermediate chain binding"/>
    <property type="evidence" value="ECO:0007669"/>
    <property type="project" value="InterPro"/>
</dbReference>
<dbReference type="InterPro" id="IPR041658">
    <property type="entry name" value="AAA_lid_11"/>
</dbReference>
<evidence type="ECO:0000256" key="8">
    <source>
        <dbReference type="ARBA" id="ARBA00022840"/>
    </source>
</evidence>
<dbReference type="InterPro" id="IPR043157">
    <property type="entry name" value="Dynein_AAA1S"/>
</dbReference>
<feature type="region of interest" description="Disordered" evidence="17">
    <location>
        <begin position="174"/>
        <end position="201"/>
    </location>
</feature>
<dbReference type="Gene3D" id="1.10.472.130">
    <property type="match status" value="1"/>
</dbReference>
<keyword evidence="5" id="KW-0493">Microtubule</keyword>
<dbReference type="Gene3D" id="1.10.8.710">
    <property type="match status" value="1"/>
</dbReference>
<keyword evidence="8" id="KW-0067">ATP-binding</keyword>
<dbReference type="Proteomes" id="UP001165065">
    <property type="component" value="Unassembled WGS sequence"/>
</dbReference>
<dbReference type="InterPro" id="IPR043160">
    <property type="entry name" value="Dynein_C_barrel"/>
</dbReference>
<dbReference type="Pfam" id="PF12780">
    <property type="entry name" value="AAA_8"/>
    <property type="match status" value="1"/>
</dbReference>
<dbReference type="Pfam" id="PF18198">
    <property type="entry name" value="AAA_lid_11"/>
    <property type="match status" value="1"/>
</dbReference>
<dbReference type="InterPro" id="IPR024743">
    <property type="entry name" value="Dynein_HC_stalk"/>
</dbReference>
<evidence type="ECO:0000256" key="3">
    <source>
        <dbReference type="ARBA" id="ARBA00008887"/>
    </source>
</evidence>
<feature type="coiled-coil region" evidence="16">
    <location>
        <begin position="2896"/>
        <end position="2958"/>
    </location>
</feature>
<dbReference type="Gene3D" id="6.10.140.1060">
    <property type="match status" value="1"/>
</dbReference>
<feature type="region of interest" description="Disordered" evidence="17">
    <location>
        <begin position="106"/>
        <end position="159"/>
    </location>
</feature>
<dbReference type="FunFam" id="1.10.8.1220:FF:000001">
    <property type="entry name" value="Dynein axonemal heavy chain 5"/>
    <property type="match status" value="1"/>
</dbReference>
<dbReference type="InterPro" id="IPR035699">
    <property type="entry name" value="AAA_6"/>
</dbReference>
<keyword evidence="10" id="KW-0243">Dynein</keyword>
<dbReference type="GO" id="GO:0005930">
    <property type="term" value="C:axoneme"/>
    <property type="evidence" value="ECO:0007669"/>
    <property type="project" value="UniProtKB-SubCell"/>
</dbReference>
<evidence type="ECO:0000256" key="1">
    <source>
        <dbReference type="ARBA" id="ARBA00004230"/>
    </source>
</evidence>
<dbReference type="InterPro" id="IPR042219">
    <property type="entry name" value="AAA_lid_11_sf"/>
</dbReference>
<dbReference type="FunFam" id="3.10.490.20:FF:000009">
    <property type="entry name" value="Dynein heavy chain 4"/>
    <property type="match status" value="1"/>
</dbReference>
<keyword evidence="11 16" id="KW-0175">Coiled coil</keyword>
<sequence>MQNHLQRSLSVTFFHYHSVTRHSKPEPPHPNMSQLQFDPKVRYKTGPESESGDAPVHSKPAMKATSGNSSPLRSRGMMNLPGDDAGMHLFNFEGSDLDHYTLTKTSAPAKKSSKLKDIRSMSKKNNKSNAKMQKSKSGTGIEAGSQTAGHGGEGSLPPPAGLSFLSGAFSVPAAPEPVEAAPPSSSEEKKEPSSPTQAVAVFDPFNPDNVALKTGEDAINFFAQHGSSSPIKFVHLVKAESGIVFRPYDLVVVKPADVGTDYYTMSSSGLVHVAPNTASEFTPLAEWMRQSTNFNMLRSIRFYKYYLHTKAFNLWRSNVRFKLYLQQRQKIQDGLFLAKESFCDPLLELKKHMIELQSVSLLDLEGRQGKKTFTKDDFLDCQVAKRGEATKHFESVFERVQSIVQHVCENVANLGEVQEDGEDGEGMWKQVEKNKSMVAIKAEQANRKRILKRASQENAMLADFIRAVDYLVVECLTEKAIQTSGWFLSQLNEKRKNGLFETSVQFAETSTVFSPPCPEIQKIISDVIDKLINTVNSVNRIVYTRPFTEHVQAVVNDAPNVQQMIRNSRTYQQICNNINAKIKEDFLNAEDYVFAHITEQFRYIYDDTRSWDLNAYMMTNKNVSKYKEDIERIQSYEDKLDKVMRGRNMCGILEVESRNLKEIMNPMIRQKLTDIKKLVKVLAEKMCKMQLDKLTKGIQALSNIPHNLKEFAGYVEKASSLKAKERGSTGLVKAGETVEKMYNLLNHHKEEIPIKDKVQLGEMHNTQIKYDEAMEKALNYQKERMPEMTISLDTQITRLNEQLLKINQNLKGGMFIDVQYFEDPSPVLDEVTNIKKTLDKIKAQTDTFASYEELFKIDPPHEYTNLKDVFDTFEVTSKLWETVARWNENYDSWMNDEFQTLDVEEMNKEVASFFKDSFSMHKKLDNQVTGKLKSKADDFKIKMNTILELGNPNMKNRHWAKIYAALQQQWFDNLNFSLQDLLSFQILNHKDLVSEVSGAASGEAQLEDSLSAISNGWAEQNFDCLNHRDQPNIFILGGLDDIFTLLEDNQVTLQTMMGSRFIMGVREDVEVWAKKLSLLSETLDEWVTCQRNWMYLETIFCAEDIQKQLPVESQKFMIVDKLWKKIMKDTSENPSVIGSVEEKEGGGGEDLLEKFLEANQTLDSVQKSLEDYLETKRMAFPRFYFLSNDELLEILSQTRDPHAVQPHMQKCFDGIKKIDFGTGKAAKKILGISDPKGENVPLTEECEAEGPVEHWLTSVQYAMRKSIWQQAADAWEVYPKDEEGQINRGDWLFGYCAQVVIMIDQVYWTQGLGGAIMQIEKGEDKDAVKKFYDFSLRQIDAMVGLVQTELTGQQRTMIGAVITIDVNKRDVTKTHVNENVGTIDDFIWTKQLRYYWEDKTSHKTCPTFGKEFDCVARQTNTCFPYGYEYLGNGFRLVITPLTDICYMTLTGGMHMKLGGAPAGPAGTGKTETTKDLAKALAVYCVVFNCSDGLDFKIMGRFFSGLAQQGAWACFDEFNRIDIEVLSVIAQQVLCIQQAMVQYLPEFEFEGNMIPLVPSFGVFITMNPGYAGRAELPDNLKALFRPVAMMVPDYRLIAEIVLFSEGFSNALPLSNKMQQLYALASEQLSKQDHYDFGMRAVKSVLVAAGQLKRKEPETNEDLLLIRAMRDSNVPKFLEHDLPLFAGILSDLFPGLDVPYVDYGVLQKSIEDSLDAAGLQKKSSFITKIIQVHETQLVRHGMMVVGEAGSGKSTNVKILADSLTLLNKNGVVDRDGYYKVVDRLILNPKSITAGELYGEFNQMTNEWKDGIVPKLVRSVCQALVDGSDNRKWIIFDGPVDAIWIENMNTVLDDNKTLCLANSERIKLPHTLHMMFEVQDLKVASPATVSRCGMVYMEQVHVGLLSLVRTWGTNQLSHLLPPEQVEAVVGMIEDHVVDAIEFVREFCKEKVVSDDTNLVQSLLNMLYSVLDPSRGFHPDNPKVMTNLKLFFVWSLVWSVGANIHDESRPKFQEWATKRFISLLPENCIGFLQNIYAYVMDESKCAFVLWDDLMVDFQYDVNTPYFNLIVPTVETTRYNFVMKKLMCGGYNVLLSAETGVGKSVVIQQFLDQQSNTNEYVSYTMGYSAQTKPSNIRDVLEEKLEKKRKTLLGPPAGKKMLFFIDDLNMPALETYGAQPPNELLRQIIDQKGFYDVNKLFFKNVADVIFAGACAPPGGGRNEISPRLMRQFSMVWLPSLTEESMTRIFSNILGGFLTKTNPALASNAAAIVKASVAIYKKVETDLLPTPSKSHYTFNLRDLSKVFQGVLMIKAKHAPDEDSLLKLWCHEESRVVRDRLIDNKDRSWFNDLLKEMLATHMYKEWEIDEFSDTLYGDYLTREDKQYQRIKDNKQVHDLLVEYLEEYNITFPSQMHLVFFQDAIDHISRISRVLCQPRGNALLVGVGGSGRQSLSRLAAFMADFKLKSIEITRGYGSTEFHEDLKEILMSAGAENQQTVFLFSDTQIVNESFLEDINNILNSGEVPNLYLPEEFEKIVGMVRPLAKEAGKLETRDVILQHYLQLVRENLHIVLCMSPIGAGFRTRCRMFPSLVNCCTIDWFSAWPEDALTSVAVRFIGESANDLGITDFVTPLCEMAVKIHRSVEVGSEKFYNELKRHNYTTPTSYLELIKLYIDLLKTQREEVSSNEQRYRIGLKKLAETEVMVAELQNTLTEMQPAIDKAKVETADLLVVVSRDQAEADAKQAIVEKEVADANVVASEVQTQKDDVEADLAEALPALASAVKALDSLDKKSVGEVKGFAKPPPMVQYTLEAVCLLMGVKETWDESKKLMMRPDFLESLAKYDKDNIAPKIIKKLKKFMDNPDFTAEKVGKVSSAAKCFCMWVRAMYIYDKVAKTVEPKKIALAEAEAKLKGVMDELKIKRDALAEVLQKVAELKALLQSTEAKKKELEDQAALTVTQLKRAEQLLGGLSGEKGRWIESADKLSIAMVNLVGNIILCAGSLAYLGPFTSEYRKELGEEWVSACKSKNIPVDEMFSLENNLGSPVTIRDWQICGLPADQFSSENGMLTTMGRRWPLMIDPQGQANRWIRKMCADQNLLVIKLTEKDFLRTLENGIRYGGQVLLENVQEELDPSLEPVLMKQIFKRGGQELIHLGDSDIPYSNEFKFFITTKLANPHYMPEVCIKTTIINFTVTMSGLEDQLLVDVICNERPDLEEKNAQLVVTIAQDQKTLKEIEDKILYMLANASGNILEDEDLINALDESKKTSTAIKGRLADAEVTRKEIADTREGYRSVATRGSVIYFVIAKLALVDPMYQYSLQFYKALFCQRLEKSAKSDDIDERLQIMIDDVTTNIYLNICRGLFEKDKMLFSFSIAASIRSQLGELSDTEFKCFMVGPGVADETVMQGKECPADWLSQGNMWNDIVMMENTMPHLFGGLPSDVAADLETWKECFFGNSTPHENALPGGWEEKLSNFQRLLVLRAFRPEKVVFGARVYVIKELGALFAESPAFDLEAAYTDSTSMTPLIFILSPGADINDYLLELARNKGKDTLASRGIISLGQGQGVIAEKLMEQARPSGEWVCLQNCHLAVSWLPKLEMILEHAENNPNDTHDDFRLWLTSMPSPKFPVPILQNGIKITNEPPKGLRANLLRIFTDMKASEWEGGNRPKQLQKLLFAVALFNANILERKKFGAVGWNIPYGFMNSDLKAAMEQVRMYVEEAPGDDKMPWTTLNFIVAQIVYGGRVTDKMDKFTISSILTSFFDPSLMIDGYKFSEGGEYQAPQAPSTKVEAMDFIGSLPYEDPPSAFGLHENADITFQQKDTNRMLETIVAMSGGGGGGGGGNDTDAEVSAIAQMVEKRMIEQFDSRRGHPQTFKKSQGKMISTGVFLQQELVRFNELIHVMKMTLKDLQRAIKGFIVMSGPLEAMYNDFIFQRVPAQWENAGYPCLKPLPSWTEDHFARLAFMGSWLKDGPPTAYWLSCFFFPQGFMTAIKQIFSREYKIAIDILVVGCELTDKDPAAIKSPPKDGCYIYGMYMEGARFERSTLQIAESKNGELFDSMPCIWLKPTKSEEYKPQGCYSCPLYKTSIRAGTLSTTGHSTNFVVALDVPTAKPLNKDTGVCDHWVKRGCAMLCMLDT</sequence>
<dbReference type="Gene3D" id="1.20.920.20">
    <property type="match status" value="1"/>
</dbReference>
<dbReference type="InterPro" id="IPR035706">
    <property type="entry name" value="AAA_9"/>
</dbReference>
<dbReference type="Pfam" id="PF18199">
    <property type="entry name" value="Dynein_C"/>
    <property type="match status" value="1"/>
</dbReference>
<feature type="compositionally biased region" description="Low complexity" evidence="17">
    <location>
        <begin position="174"/>
        <end position="185"/>
    </location>
</feature>
<dbReference type="InterPro" id="IPR026983">
    <property type="entry name" value="DHC"/>
</dbReference>
<keyword evidence="14" id="KW-0206">Cytoskeleton</keyword>
<dbReference type="GO" id="GO:0031514">
    <property type="term" value="C:motile cilium"/>
    <property type="evidence" value="ECO:0007669"/>
    <property type="project" value="UniProtKB-SubCell"/>
</dbReference>
<comment type="subcellular location">
    <subcellularLocation>
        <location evidence="1">Cell projection</location>
        <location evidence="1">Cilium</location>
        <location evidence="1">Flagellum</location>
    </subcellularLocation>
    <subcellularLocation>
        <location evidence="2">Cytoplasm</location>
        <location evidence="2">Cytoskeleton</location>
        <location evidence="2">Cilium axoneme</location>
    </subcellularLocation>
</comment>
<dbReference type="SMART" id="SM00382">
    <property type="entry name" value="AAA"/>
    <property type="match status" value="3"/>
</dbReference>
<dbReference type="InterPro" id="IPR027417">
    <property type="entry name" value="P-loop_NTPase"/>
</dbReference>
<keyword evidence="20" id="KW-1185">Reference proteome</keyword>
<dbReference type="FunFam" id="3.40.50.300:FF:001145">
    <property type="entry name" value="Putative dynein heavy chain"/>
    <property type="match status" value="1"/>
</dbReference>
<dbReference type="GO" id="GO:0008569">
    <property type="term" value="F:minus-end-directed microtubule motor activity"/>
    <property type="evidence" value="ECO:0007669"/>
    <property type="project" value="InterPro"/>
</dbReference>
<dbReference type="InterPro" id="IPR041466">
    <property type="entry name" value="Dynein_AAA5_ext"/>
</dbReference>
<dbReference type="FunFam" id="1.20.140.100:FF:000004">
    <property type="entry name" value="Dynein axonemal heavy chain 6"/>
    <property type="match status" value="1"/>
</dbReference>
<feature type="compositionally biased region" description="Low complexity" evidence="17">
    <location>
        <begin position="127"/>
        <end position="137"/>
    </location>
</feature>
<evidence type="ECO:0000256" key="12">
    <source>
        <dbReference type="ARBA" id="ARBA00023069"/>
    </source>
</evidence>
<evidence type="ECO:0000256" key="9">
    <source>
        <dbReference type="ARBA" id="ARBA00022846"/>
    </source>
</evidence>
<dbReference type="Gene3D" id="3.10.490.20">
    <property type="match status" value="1"/>
</dbReference>
<feature type="domain" description="AAA+ ATPase" evidence="18">
    <location>
        <begin position="2084"/>
        <end position="2234"/>
    </location>
</feature>
<dbReference type="GO" id="GO:0045505">
    <property type="term" value="F:dynein intermediate chain binding"/>
    <property type="evidence" value="ECO:0007669"/>
    <property type="project" value="InterPro"/>
</dbReference>
<gene>
    <name evidence="19" type="ORF">TrCOL_g13183</name>
</gene>
<dbReference type="Pfam" id="PF03028">
    <property type="entry name" value="Dynein_heavy"/>
    <property type="match status" value="1"/>
</dbReference>
<evidence type="ECO:0000256" key="11">
    <source>
        <dbReference type="ARBA" id="ARBA00023054"/>
    </source>
</evidence>
<dbReference type="InterPro" id="IPR042228">
    <property type="entry name" value="Dynein_linker_3"/>
</dbReference>
<evidence type="ECO:0000313" key="19">
    <source>
        <dbReference type="EMBL" id="GMI48956.1"/>
    </source>
</evidence>
<dbReference type="FunFam" id="1.10.8.710:FF:000004">
    <property type="entry name" value="Dynein axonemal heavy chain 6"/>
    <property type="match status" value="1"/>
</dbReference>
<dbReference type="Pfam" id="PF08393">
    <property type="entry name" value="DHC_N2"/>
    <property type="match status" value="1"/>
</dbReference>
<dbReference type="Pfam" id="PF17857">
    <property type="entry name" value="AAA_lid_1"/>
    <property type="match status" value="1"/>
</dbReference>
<dbReference type="OrthoDB" id="5593012at2759"/>
<dbReference type="FunFam" id="1.20.920.20:FF:000001">
    <property type="entry name" value="dynein heavy chain 2, axonemal"/>
    <property type="match status" value="1"/>
</dbReference>
<dbReference type="InterPro" id="IPR003593">
    <property type="entry name" value="AAA+_ATPase"/>
</dbReference>
<dbReference type="Pfam" id="PF12777">
    <property type="entry name" value="MT"/>
    <property type="match status" value="1"/>
</dbReference>
<evidence type="ECO:0000256" key="2">
    <source>
        <dbReference type="ARBA" id="ARBA00004430"/>
    </source>
</evidence>
<dbReference type="Gene3D" id="3.40.50.300">
    <property type="entry name" value="P-loop containing nucleotide triphosphate hydrolases"/>
    <property type="match status" value="5"/>
</dbReference>
<dbReference type="InterPro" id="IPR013602">
    <property type="entry name" value="Dynein_heavy_linker"/>
</dbReference>
<dbReference type="FunFam" id="3.40.50.300:FF:000362">
    <property type="entry name" value="Dynein, axonemal, heavy chain 6"/>
    <property type="match status" value="1"/>
</dbReference>
<accession>A0A9W7LGC0</accession>
<dbReference type="FunFam" id="1.20.920.30:FF:000005">
    <property type="entry name" value="Dynein, axonemal, heavy chain 2"/>
    <property type="match status" value="1"/>
</dbReference>
<comment type="similarity">
    <text evidence="3">Belongs to the dynein heavy chain family.</text>
</comment>
<evidence type="ECO:0000256" key="5">
    <source>
        <dbReference type="ARBA" id="ARBA00022701"/>
    </source>
</evidence>
<organism evidence="19 20">
    <name type="scientific">Triparma columacea</name>
    <dbReference type="NCBI Taxonomy" id="722753"/>
    <lineage>
        <taxon>Eukaryota</taxon>
        <taxon>Sar</taxon>
        <taxon>Stramenopiles</taxon>
        <taxon>Ochrophyta</taxon>
        <taxon>Bolidophyceae</taxon>
        <taxon>Parmales</taxon>
        <taxon>Triparmaceae</taxon>
        <taxon>Triparma</taxon>
    </lineage>
</organism>
<dbReference type="InterPro" id="IPR024317">
    <property type="entry name" value="Dynein_heavy_chain_D4_dom"/>
</dbReference>
<feature type="domain" description="AAA+ ATPase" evidence="18">
    <location>
        <begin position="1457"/>
        <end position="1594"/>
    </location>
</feature>
<proteinExistence type="inferred from homology"/>
<evidence type="ECO:0000256" key="6">
    <source>
        <dbReference type="ARBA" id="ARBA00022737"/>
    </source>
</evidence>
<evidence type="ECO:0000256" key="4">
    <source>
        <dbReference type="ARBA" id="ARBA00022490"/>
    </source>
</evidence>
<keyword evidence="7" id="KW-0547">Nucleotide-binding</keyword>
<dbReference type="GO" id="GO:0005524">
    <property type="term" value="F:ATP binding"/>
    <property type="evidence" value="ECO:0007669"/>
    <property type="project" value="UniProtKB-KW"/>
</dbReference>
<dbReference type="Gene3D" id="1.10.287.2620">
    <property type="match status" value="1"/>
</dbReference>
<dbReference type="Gene3D" id="3.20.180.20">
    <property type="entry name" value="Dynein heavy chain, N-terminal domain 2"/>
    <property type="match status" value="1"/>
</dbReference>
<dbReference type="Gene3D" id="1.20.920.30">
    <property type="match status" value="1"/>
</dbReference>
<dbReference type="FunFam" id="3.20.180.20:FF:000003">
    <property type="entry name" value="Dynein heavy chain 12, axonemal"/>
    <property type="match status" value="1"/>
</dbReference>
<dbReference type="Gene3D" id="1.10.8.720">
    <property type="entry name" value="Region D6 of dynein motor"/>
    <property type="match status" value="1"/>
</dbReference>
<dbReference type="Gene3D" id="1.10.8.1220">
    <property type="match status" value="1"/>
</dbReference>
<dbReference type="Gene3D" id="1.20.1270.280">
    <property type="match status" value="1"/>
</dbReference>
<dbReference type="InterPro" id="IPR041228">
    <property type="entry name" value="Dynein_C"/>
</dbReference>
<comment type="caution">
    <text evidence="19">The sequence shown here is derived from an EMBL/GenBank/DDBJ whole genome shotgun (WGS) entry which is preliminary data.</text>
</comment>
<keyword evidence="4" id="KW-0963">Cytoplasm</keyword>
<name>A0A9W7LGC0_9STRA</name>
<evidence type="ECO:0000259" key="18">
    <source>
        <dbReference type="SMART" id="SM00382"/>
    </source>
</evidence>
<dbReference type="FunFam" id="1.10.287.2620:FF:000001">
    <property type="entry name" value="Cytoplasmic dynein heavy chain 1"/>
    <property type="match status" value="1"/>
</dbReference>
<dbReference type="Pfam" id="PF12781">
    <property type="entry name" value="AAA_9"/>
    <property type="match status" value="1"/>
</dbReference>
<dbReference type="InterPro" id="IPR041589">
    <property type="entry name" value="DNAH3_AAA_lid_1"/>
</dbReference>
<evidence type="ECO:0000256" key="13">
    <source>
        <dbReference type="ARBA" id="ARBA00023175"/>
    </source>
</evidence>
<feature type="region of interest" description="Disordered" evidence="17">
    <location>
        <begin position="42"/>
        <end position="80"/>
    </location>
</feature>
<evidence type="ECO:0000256" key="16">
    <source>
        <dbReference type="SAM" id="Coils"/>
    </source>
</evidence>
<dbReference type="InterPro" id="IPR004273">
    <property type="entry name" value="Dynein_heavy_D6_P-loop"/>
</dbReference>
<dbReference type="InterPro" id="IPR042222">
    <property type="entry name" value="Dynein_2_N"/>
</dbReference>
<evidence type="ECO:0000256" key="14">
    <source>
        <dbReference type="ARBA" id="ARBA00023212"/>
    </source>
</evidence>
<dbReference type="GO" id="GO:0007018">
    <property type="term" value="P:microtubule-based movement"/>
    <property type="evidence" value="ECO:0007669"/>
    <property type="project" value="InterPro"/>
</dbReference>
<dbReference type="FunFam" id="3.40.50.300:FF:000063">
    <property type="entry name" value="dynein heavy chain 6, axonemal"/>
    <property type="match status" value="1"/>
</dbReference>